<protein>
    <recommendedName>
        <fullName evidence="9 11">1-(5-phosphoribosyl)-5-[(5-phosphoribosylamino)methylideneamino] imidazole-4-carboxamide isomerase</fullName>
        <ecNumber evidence="9 11">5.3.1.16</ecNumber>
    </recommendedName>
    <alternativeName>
        <fullName evidence="9">Phosphoribosylformimino-5-aminoimidazole carboxamide ribotide isomerase</fullName>
    </alternativeName>
</protein>
<dbReference type="InterPro" id="IPR006062">
    <property type="entry name" value="His_biosynth"/>
</dbReference>
<dbReference type="EC" id="5.3.1.16" evidence="9 11"/>
<dbReference type="InterPro" id="IPR044524">
    <property type="entry name" value="Isoase_HisA-like"/>
</dbReference>
<evidence type="ECO:0000256" key="6">
    <source>
        <dbReference type="ARBA" id="ARBA00022605"/>
    </source>
</evidence>
<keyword evidence="13" id="KW-1185">Reference proteome</keyword>
<evidence type="ECO:0000313" key="12">
    <source>
        <dbReference type="EMBL" id="PQV64407.1"/>
    </source>
</evidence>
<dbReference type="GO" id="GO:0000162">
    <property type="term" value="P:L-tryptophan biosynthetic process"/>
    <property type="evidence" value="ECO:0007669"/>
    <property type="project" value="TreeGrafter"/>
</dbReference>
<dbReference type="OrthoDB" id="9807749at2"/>
<dbReference type="InterPro" id="IPR006063">
    <property type="entry name" value="HisA_bact_arch"/>
</dbReference>
<comment type="subcellular location">
    <subcellularLocation>
        <location evidence="2 9 11">Cytoplasm</location>
    </subcellularLocation>
</comment>
<dbReference type="InParanoid" id="A0A2S8SUC3"/>
<dbReference type="FunCoup" id="A0A2S8SUC3">
    <property type="interactions" value="320"/>
</dbReference>
<feature type="active site" description="Proton acceptor" evidence="9">
    <location>
        <position position="10"/>
    </location>
</feature>
<keyword evidence="7 9" id="KW-0368">Histidine biosynthesis</keyword>
<evidence type="ECO:0000256" key="7">
    <source>
        <dbReference type="ARBA" id="ARBA00023102"/>
    </source>
</evidence>
<dbReference type="InterPro" id="IPR013785">
    <property type="entry name" value="Aldolase_TIM"/>
</dbReference>
<dbReference type="NCBIfam" id="TIGR00007">
    <property type="entry name" value="1-(5-phosphoribosyl)-5-[(5-phosphoribosylamino)methylideneamino]imidazole-4-carboxamide isomerase"/>
    <property type="match status" value="1"/>
</dbReference>
<dbReference type="GO" id="GO:0003949">
    <property type="term" value="F:1-(5-phosphoribosyl)-5-[(5-phosphoribosylamino)methylideneamino]imidazole-4-carboxamide isomerase activity"/>
    <property type="evidence" value="ECO:0007669"/>
    <property type="project" value="UniProtKB-UniRule"/>
</dbReference>
<dbReference type="Gene3D" id="3.20.20.70">
    <property type="entry name" value="Aldolase class I"/>
    <property type="match status" value="1"/>
</dbReference>
<dbReference type="InterPro" id="IPR011060">
    <property type="entry name" value="RibuloseP-bd_barrel"/>
</dbReference>
<dbReference type="InterPro" id="IPR023016">
    <property type="entry name" value="HisA/PriA"/>
</dbReference>
<dbReference type="Pfam" id="PF00977">
    <property type="entry name" value="His_biosynth"/>
    <property type="match status" value="1"/>
</dbReference>
<feature type="active site" description="Proton donor" evidence="9">
    <location>
        <position position="131"/>
    </location>
</feature>
<dbReference type="RefSeq" id="WP_105483199.1">
    <property type="nucleotide sequence ID" value="NZ_NIGF01000005.1"/>
</dbReference>
<comment type="caution">
    <text evidence="12">The sequence shown here is derived from an EMBL/GenBank/DDBJ whole genome shotgun (WGS) entry which is preliminary data.</text>
</comment>
<dbReference type="UniPathway" id="UPA00031">
    <property type="reaction ID" value="UER00009"/>
</dbReference>
<dbReference type="GO" id="GO:0005737">
    <property type="term" value="C:cytoplasm"/>
    <property type="evidence" value="ECO:0007669"/>
    <property type="project" value="UniProtKB-SubCell"/>
</dbReference>
<dbReference type="HAMAP" id="MF_01014">
    <property type="entry name" value="HisA"/>
    <property type="match status" value="1"/>
</dbReference>
<dbReference type="AlphaFoldDB" id="A0A2S8SUC3"/>
<gene>
    <name evidence="9" type="primary">hisA</name>
    <name evidence="12" type="ORF">B1R32_10588</name>
</gene>
<evidence type="ECO:0000256" key="1">
    <source>
        <dbReference type="ARBA" id="ARBA00000901"/>
    </source>
</evidence>
<dbReference type="CDD" id="cd04732">
    <property type="entry name" value="HisA"/>
    <property type="match status" value="1"/>
</dbReference>
<evidence type="ECO:0000256" key="3">
    <source>
        <dbReference type="ARBA" id="ARBA00005133"/>
    </source>
</evidence>
<dbReference type="Proteomes" id="UP000237684">
    <property type="component" value="Unassembled WGS sequence"/>
</dbReference>
<dbReference type="GO" id="GO:0000105">
    <property type="term" value="P:L-histidine biosynthetic process"/>
    <property type="evidence" value="ECO:0007669"/>
    <property type="project" value="UniProtKB-UniRule"/>
</dbReference>
<evidence type="ECO:0000256" key="2">
    <source>
        <dbReference type="ARBA" id="ARBA00004496"/>
    </source>
</evidence>
<evidence type="ECO:0000256" key="10">
    <source>
        <dbReference type="RuleBase" id="RU003657"/>
    </source>
</evidence>
<dbReference type="SUPFAM" id="SSF51366">
    <property type="entry name" value="Ribulose-phoshate binding barrel"/>
    <property type="match status" value="1"/>
</dbReference>
<evidence type="ECO:0000256" key="5">
    <source>
        <dbReference type="ARBA" id="ARBA00022490"/>
    </source>
</evidence>
<dbReference type="EMBL" id="NIGF01000005">
    <property type="protein sequence ID" value="PQV64407.1"/>
    <property type="molecule type" value="Genomic_DNA"/>
</dbReference>
<dbReference type="PANTHER" id="PTHR43090:SF2">
    <property type="entry name" value="1-(5-PHOSPHORIBOSYL)-5-[(5-PHOSPHORIBOSYLAMINO)METHYLIDENEAMINO] IMIDAZOLE-4-CARBOXAMIDE ISOMERASE"/>
    <property type="match status" value="1"/>
</dbReference>
<evidence type="ECO:0000256" key="11">
    <source>
        <dbReference type="RuleBase" id="RU003658"/>
    </source>
</evidence>
<evidence type="ECO:0000256" key="4">
    <source>
        <dbReference type="ARBA" id="ARBA00009667"/>
    </source>
</evidence>
<name>A0A2S8SUC3_9BACT</name>
<organism evidence="12 13">
    <name type="scientific">Abditibacterium utsteinense</name>
    <dbReference type="NCBI Taxonomy" id="1960156"/>
    <lineage>
        <taxon>Bacteria</taxon>
        <taxon>Pseudomonadati</taxon>
        <taxon>Abditibacteriota</taxon>
        <taxon>Abditibacteriia</taxon>
        <taxon>Abditibacteriales</taxon>
        <taxon>Abditibacteriaceae</taxon>
        <taxon>Abditibacterium</taxon>
    </lineage>
</organism>
<keyword evidence="6 9" id="KW-0028">Amino-acid biosynthesis</keyword>
<sequence length="240" mass="25686">MKFEIIPAIDIRGGKCVRLIQGDYNQETVYGDDPLEMAKRWAGEGATRIHIVDLDGAKGGVSSNLEVIQKIAGELKIPVQVGGGIRNFEALDALLDAGVQRGILGTQAAKDPHFAEEAFAIYADAVILGIDARDGKIAVEGWQETSNVSAVQFAKYMVEAGCMRIIFTDIARDGMLTGPNLEALREMAKAVEIPIIASGGVKSSLDVAPLREIEGIEGLITGKAIYENRATLREFLSATA</sequence>
<keyword evidence="5 9" id="KW-0963">Cytoplasm</keyword>
<comment type="pathway">
    <text evidence="3 9 11">Amino-acid biosynthesis; L-histidine biosynthesis; L-histidine from 5-phospho-alpha-D-ribose 1-diphosphate: step 4/9.</text>
</comment>
<accession>A0A2S8SUC3</accession>
<evidence type="ECO:0000313" key="13">
    <source>
        <dbReference type="Proteomes" id="UP000237684"/>
    </source>
</evidence>
<comment type="similarity">
    <text evidence="4 9 10">Belongs to the HisA/HisF family.</text>
</comment>
<dbReference type="FunFam" id="3.20.20.70:FF:000009">
    <property type="entry name" value="1-(5-phosphoribosyl)-5-[(5-phosphoribosylamino)methylideneamino] imidazole-4-carboxamide isomerase"/>
    <property type="match status" value="1"/>
</dbReference>
<comment type="catalytic activity">
    <reaction evidence="1 9 11">
        <text>1-(5-phospho-beta-D-ribosyl)-5-[(5-phospho-beta-D-ribosylamino)methylideneamino]imidazole-4-carboxamide = 5-[(5-phospho-1-deoxy-D-ribulos-1-ylimino)methylamino]-1-(5-phospho-beta-D-ribosyl)imidazole-4-carboxamide</text>
        <dbReference type="Rhea" id="RHEA:15469"/>
        <dbReference type="ChEBI" id="CHEBI:58435"/>
        <dbReference type="ChEBI" id="CHEBI:58525"/>
        <dbReference type="EC" id="5.3.1.16"/>
    </reaction>
</comment>
<evidence type="ECO:0000256" key="8">
    <source>
        <dbReference type="ARBA" id="ARBA00023235"/>
    </source>
</evidence>
<proteinExistence type="inferred from homology"/>
<reference evidence="12 13" key="1">
    <citation type="journal article" date="2018" name="Syst. Appl. Microbiol.">
        <title>Abditibacterium utsteinense sp. nov., the first cultivated member of candidate phylum FBP, isolated from ice-free Antarctic soil samples.</title>
        <authorList>
            <person name="Tahon G."/>
            <person name="Tytgat B."/>
            <person name="Lebbe L."/>
            <person name="Carlier A."/>
            <person name="Willems A."/>
        </authorList>
    </citation>
    <scope>NUCLEOTIDE SEQUENCE [LARGE SCALE GENOMIC DNA]</scope>
    <source>
        <strain evidence="12 13">LMG 29911</strain>
    </source>
</reference>
<evidence type="ECO:0000256" key="9">
    <source>
        <dbReference type="HAMAP-Rule" id="MF_01014"/>
    </source>
</evidence>
<dbReference type="PANTHER" id="PTHR43090">
    <property type="entry name" value="1-(5-PHOSPHORIBOSYL)-5-[(5-PHOSPHORIBOSYLAMINO)METHYLIDENEAMINO] IMIDAZOLE-4-CARBOXAMIDE ISOMERASE"/>
    <property type="match status" value="1"/>
</dbReference>
<keyword evidence="8 9" id="KW-0413">Isomerase</keyword>